<dbReference type="PANTHER" id="PTHR37163:SF1">
    <property type="entry name" value="DUF501 DOMAIN-CONTAINING PROTEIN"/>
    <property type="match status" value="1"/>
</dbReference>
<reference evidence="1" key="1">
    <citation type="journal article" date="2012" name="Proc. Natl. Acad. Sci. U.S.A.">
        <title>Antigenic diversity is generated by distinct evolutionary mechanisms in African trypanosome species.</title>
        <authorList>
            <person name="Jackson A.P."/>
            <person name="Berry A."/>
            <person name="Aslett M."/>
            <person name="Allison H.C."/>
            <person name="Burton P."/>
            <person name="Vavrova-Anderson J."/>
            <person name="Brown R."/>
            <person name="Browne H."/>
            <person name="Corton N."/>
            <person name="Hauser H."/>
            <person name="Gamble J."/>
            <person name="Gilderthorp R."/>
            <person name="Marcello L."/>
            <person name="McQuillan J."/>
            <person name="Otto T.D."/>
            <person name="Quail M.A."/>
            <person name="Sanders M.J."/>
            <person name="van Tonder A."/>
            <person name="Ginger M.L."/>
            <person name="Field M.C."/>
            <person name="Barry J.D."/>
            <person name="Hertz-Fowler C."/>
            <person name="Berriman M."/>
        </authorList>
    </citation>
    <scope>NUCLEOTIDE SEQUENCE</scope>
    <source>
        <strain evidence="1">Y486</strain>
    </source>
</reference>
<organism evidence="1">
    <name type="scientific">Trypanosoma vivax (strain Y486)</name>
    <dbReference type="NCBI Taxonomy" id="1055687"/>
    <lineage>
        <taxon>Eukaryota</taxon>
        <taxon>Discoba</taxon>
        <taxon>Euglenozoa</taxon>
        <taxon>Kinetoplastea</taxon>
        <taxon>Metakinetoplastina</taxon>
        <taxon>Trypanosomatida</taxon>
        <taxon>Trypanosomatidae</taxon>
        <taxon>Trypanosoma</taxon>
        <taxon>Duttonella</taxon>
    </lineage>
</organism>
<protein>
    <submittedName>
        <fullName evidence="1">Uncharacterized protein</fullName>
    </submittedName>
</protein>
<evidence type="ECO:0000313" key="1">
    <source>
        <dbReference type="EMBL" id="CCC47410.1"/>
    </source>
</evidence>
<sequence>MQSEGSPKRPSVFESAADQANYRVPDKSIVSCLGHGDAAVLCVTSGKIGRRGCTAAVGSTVFWLTCPYLNNIVARFERHGAVAALQKLILEDRAVSMAHVASHSFYENRVRELLDKEQWEFFYKHFVSGAANSSGARRYGNAAVSHATDLKCLHALVAQTMCGAPNPIGDAIVQFIFFLSDEVDILQRNQCPTPTPGADVRNGGDTTKIPLDELSVLVKFVKDWIHKSVSDENRGLRVPVSGDELCSSACKVVTFLEGRPPRRRRKCRIN</sequence>
<dbReference type="AlphaFoldDB" id="G0TTX7"/>
<dbReference type="EMBL" id="HE573020">
    <property type="protein sequence ID" value="CCC47410.1"/>
    <property type="molecule type" value="Genomic_DNA"/>
</dbReference>
<dbReference type="PANTHER" id="PTHR37163">
    <property type="entry name" value="CONSERVED PROTEIN"/>
    <property type="match status" value="1"/>
</dbReference>
<gene>
    <name evidence="1" type="ORF">TVY486_0400750</name>
</gene>
<dbReference type="VEuPathDB" id="TriTrypDB:TvY486_0400750"/>
<dbReference type="Pfam" id="PF04417">
    <property type="entry name" value="DUF501"/>
    <property type="match status" value="1"/>
</dbReference>
<dbReference type="OMA" id="RFEGHRC"/>
<accession>G0TTX7</accession>
<dbReference type="InterPro" id="IPR007511">
    <property type="entry name" value="DUF501"/>
</dbReference>
<name>G0TTX7_TRYVY</name>
<proteinExistence type="predicted"/>